<accession>A0A1F7W1D6</accession>
<evidence type="ECO:0000313" key="2">
    <source>
        <dbReference type="Proteomes" id="UP000177331"/>
    </source>
</evidence>
<organism evidence="1 2">
    <name type="scientific">Candidatus Uhrbacteria bacterium RIFOXYB2_FULL_45_11</name>
    <dbReference type="NCBI Taxonomy" id="1802421"/>
    <lineage>
        <taxon>Bacteria</taxon>
        <taxon>Candidatus Uhriibacteriota</taxon>
    </lineage>
</organism>
<name>A0A1F7W1D6_9BACT</name>
<comment type="caution">
    <text evidence="1">The sequence shown here is derived from an EMBL/GenBank/DDBJ whole genome shotgun (WGS) entry which is preliminary data.</text>
</comment>
<proteinExistence type="predicted"/>
<dbReference type="Proteomes" id="UP000177331">
    <property type="component" value="Unassembled WGS sequence"/>
</dbReference>
<protein>
    <submittedName>
        <fullName evidence="1">Uncharacterized protein</fullName>
    </submittedName>
</protein>
<evidence type="ECO:0000313" key="1">
    <source>
        <dbReference type="EMBL" id="OGL96559.1"/>
    </source>
</evidence>
<dbReference type="EMBL" id="MGFD01000065">
    <property type="protein sequence ID" value="OGL96559.1"/>
    <property type="molecule type" value="Genomic_DNA"/>
</dbReference>
<gene>
    <name evidence="1" type="ORF">A2318_00765</name>
</gene>
<dbReference type="AlphaFoldDB" id="A0A1F7W1D6"/>
<reference evidence="1 2" key="1">
    <citation type="journal article" date="2016" name="Nat. Commun.">
        <title>Thousands of microbial genomes shed light on interconnected biogeochemical processes in an aquifer system.</title>
        <authorList>
            <person name="Anantharaman K."/>
            <person name="Brown C.T."/>
            <person name="Hug L.A."/>
            <person name="Sharon I."/>
            <person name="Castelle C.J."/>
            <person name="Probst A.J."/>
            <person name="Thomas B.C."/>
            <person name="Singh A."/>
            <person name="Wilkins M.J."/>
            <person name="Karaoz U."/>
            <person name="Brodie E.L."/>
            <person name="Williams K.H."/>
            <person name="Hubbard S.S."/>
            <person name="Banfield J.F."/>
        </authorList>
    </citation>
    <scope>NUCLEOTIDE SEQUENCE [LARGE SCALE GENOMIC DNA]</scope>
</reference>
<sequence length="305" mass="33763">MLLLSVIKWIGIGSKYLKTPTYAQCFGGQAVDDGFIKSQDTSLASDVLKATVRKVTDLMVKAVWSCVLRMEVIMRKKLKTGQIGELVELDRVCGGIGDDVAALIKRPTDGHRLLSTNDVRVIQAKVLFDKGLGGELSFDAYLATIPEVPETLFADDPNLPLLRLVDPRLGIVKTCKLFGIKFEELGYSDTDAVSFDARHEIPNTPFWVRAHDGRKNHNRKPCVCRDECKDKLYAMTAMVAIMVWVQDPSIIKENEHVLDCPGSVRRAGRGDCAYLNVWDGGVELLLLRSAVHADPDCGSGGFRRE</sequence>